<sequence>GCGRRHRRRASREPASDRRRPDPTRPSTAARPPRPLAACRRRTRGMGRAGGRPDARAVPRRPPAERRPVADLRAGRRLERRARALRPRVCRCRREAPLRSPRASGRLLASGDRPGRRLRLRDHQLPPQRAGGARGSAGPARAERRLRGGLRAAGAGAGHGRLGRRPRRHPPRRTPPRGRRRGVGGLRPARRAAQAGRLHRRRARPLRLLLPRRAARVPDASAAATAPGLGERPSPADPGRRAQAAPCGAATGAHGRRRDSCRRPAQRGRDRGRHPVVQHPCRPRPGGARRRQPLRQREPSLLGLGRRSAPQPPRPPHPRLARGAREALRLRAQRRAAHTPHHDAHPGRRGRPLRAPARLREPGGARGRFRPPRDAPPATLRALRVPRRRAARGLHRASRAGPGRRL</sequence>
<feature type="region of interest" description="Disordered" evidence="1">
    <location>
        <begin position="333"/>
        <end position="406"/>
    </location>
</feature>
<dbReference type="AlphaFoldDB" id="A0A6J4S4Y3"/>
<feature type="compositionally biased region" description="Basic residues" evidence="1">
    <location>
        <begin position="254"/>
        <end position="276"/>
    </location>
</feature>
<feature type="non-terminal residue" evidence="2">
    <location>
        <position position="406"/>
    </location>
</feature>
<name>A0A6J4S4Y3_9ACTN</name>
<evidence type="ECO:0000313" key="2">
    <source>
        <dbReference type="EMBL" id="CAA9489420.1"/>
    </source>
</evidence>
<protein>
    <submittedName>
        <fullName evidence="2">Uncharacterized protein</fullName>
    </submittedName>
</protein>
<feature type="region of interest" description="Disordered" evidence="1">
    <location>
        <begin position="1"/>
        <end position="77"/>
    </location>
</feature>
<feature type="non-terminal residue" evidence="2">
    <location>
        <position position="1"/>
    </location>
</feature>
<feature type="compositionally biased region" description="Low complexity" evidence="1">
    <location>
        <begin position="206"/>
        <end position="227"/>
    </location>
</feature>
<feature type="compositionally biased region" description="Basic residues" evidence="1">
    <location>
        <begin position="1"/>
        <end position="10"/>
    </location>
</feature>
<feature type="compositionally biased region" description="Basic and acidic residues" evidence="1">
    <location>
        <begin position="51"/>
        <end position="77"/>
    </location>
</feature>
<accession>A0A6J4S4Y3</accession>
<gene>
    <name evidence="2" type="ORF">AVDCRST_MAG38-2541</name>
</gene>
<feature type="region of interest" description="Disordered" evidence="1">
    <location>
        <begin position="97"/>
        <end position="321"/>
    </location>
</feature>
<feature type="compositionally biased region" description="Basic residues" evidence="1">
    <location>
        <begin position="384"/>
        <end position="406"/>
    </location>
</feature>
<feature type="compositionally biased region" description="Low complexity" evidence="1">
    <location>
        <begin position="241"/>
        <end position="253"/>
    </location>
</feature>
<organism evidence="2">
    <name type="scientific">uncultured Solirubrobacteraceae bacterium</name>
    <dbReference type="NCBI Taxonomy" id="1162706"/>
    <lineage>
        <taxon>Bacteria</taxon>
        <taxon>Bacillati</taxon>
        <taxon>Actinomycetota</taxon>
        <taxon>Thermoleophilia</taxon>
        <taxon>Solirubrobacterales</taxon>
        <taxon>Solirubrobacteraceae</taxon>
        <taxon>environmental samples</taxon>
    </lineage>
</organism>
<evidence type="ECO:0000256" key="1">
    <source>
        <dbReference type="SAM" id="MobiDB-lite"/>
    </source>
</evidence>
<feature type="compositionally biased region" description="Basic and acidic residues" evidence="1">
    <location>
        <begin position="11"/>
        <end position="23"/>
    </location>
</feature>
<proteinExistence type="predicted"/>
<reference evidence="2" key="1">
    <citation type="submission" date="2020-02" db="EMBL/GenBank/DDBJ databases">
        <authorList>
            <person name="Meier V. D."/>
        </authorList>
    </citation>
    <scope>NUCLEOTIDE SEQUENCE</scope>
    <source>
        <strain evidence="2">AVDCRST_MAG38</strain>
    </source>
</reference>
<feature type="compositionally biased region" description="Basic residues" evidence="1">
    <location>
        <begin position="161"/>
        <end position="182"/>
    </location>
</feature>
<dbReference type="EMBL" id="CADCVJ010000212">
    <property type="protein sequence ID" value="CAA9489420.1"/>
    <property type="molecule type" value="Genomic_DNA"/>
</dbReference>